<dbReference type="Proteomes" id="UP000735302">
    <property type="component" value="Unassembled WGS sequence"/>
</dbReference>
<evidence type="ECO:0000313" key="2">
    <source>
        <dbReference type="Proteomes" id="UP000735302"/>
    </source>
</evidence>
<dbReference type="EMBL" id="BLXT01000976">
    <property type="protein sequence ID" value="GFN82160.1"/>
    <property type="molecule type" value="Genomic_DNA"/>
</dbReference>
<organism evidence="1 2">
    <name type="scientific">Plakobranchus ocellatus</name>
    <dbReference type="NCBI Taxonomy" id="259542"/>
    <lineage>
        <taxon>Eukaryota</taxon>
        <taxon>Metazoa</taxon>
        <taxon>Spiralia</taxon>
        <taxon>Lophotrochozoa</taxon>
        <taxon>Mollusca</taxon>
        <taxon>Gastropoda</taxon>
        <taxon>Heterobranchia</taxon>
        <taxon>Euthyneura</taxon>
        <taxon>Panpulmonata</taxon>
        <taxon>Sacoglossa</taxon>
        <taxon>Placobranchoidea</taxon>
        <taxon>Plakobranchidae</taxon>
        <taxon>Plakobranchus</taxon>
    </lineage>
</organism>
<protein>
    <submittedName>
        <fullName evidence="1">Uncharacterized protein</fullName>
    </submittedName>
</protein>
<reference evidence="1 2" key="1">
    <citation type="journal article" date="2021" name="Elife">
        <title>Chloroplast acquisition without the gene transfer in kleptoplastic sea slugs, Plakobranchus ocellatus.</title>
        <authorList>
            <person name="Maeda T."/>
            <person name="Takahashi S."/>
            <person name="Yoshida T."/>
            <person name="Shimamura S."/>
            <person name="Takaki Y."/>
            <person name="Nagai Y."/>
            <person name="Toyoda A."/>
            <person name="Suzuki Y."/>
            <person name="Arimoto A."/>
            <person name="Ishii H."/>
            <person name="Satoh N."/>
            <person name="Nishiyama T."/>
            <person name="Hasebe M."/>
            <person name="Maruyama T."/>
            <person name="Minagawa J."/>
            <person name="Obokata J."/>
            <person name="Shigenobu S."/>
        </authorList>
    </citation>
    <scope>NUCLEOTIDE SEQUENCE [LARGE SCALE GENOMIC DNA]</scope>
</reference>
<keyword evidence="2" id="KW-1185">Reference proteome</keyword>
<sequence>MIEPTVPCGVEEANTYKREKYIDLSKELEKAGYKSQILPIERPSQLKSGIVSVQSMGDIAFHLTTAERLALGGFVGTSAYNLLSFPSMA</sequence>
<name>A0AAV3Y4L2_9GAST</name>
<proteinExistence type="predicted"/>
<comment type="caution">
    <text evidence="1">The sequence shown here is derived from an EMBL/GenBank/DDBJ whole genome shotgun (WGS) entry which is preliminary data.</text>
</comment>
<evidence type="ECO:0000313" key="1">
    <source>
        <dbReference type="EMBL" id="GFN82160.1"/>
    </source>
</evidence>
<gene>
    <name evidence="1" type="ORF">PoB_000866600</name>
</gene>
<dbReference type="AlphaFoldDB" id="A0AAV3Y4L2"/>
<accession>A0AAV3Y4L2</accession>